<keyword evidence="2" id="KW-1185">Reference proteome</keyword>
<accession>A0AA37TC19</accession>
<organism evidence="1 2">
    <name type="scientific">Marinibactrum halimedae</name>
    <dbReference type="NCBI Taxonomy" id="1444977"/>
    <lineage>
        <taxon>Bacteria</taxon>
        <taxon>Pseudomonadati</taxon>
        <taxon>Pseudomonadota</taxon>
        <taxon>Gammaproteobacteria</taxon>
        <taxon>Cellvibrionales</taxon>
        <taxon>Cellvibrionaceae</taxon>
        <taxon>Marinibactrum</taxon>
    </lineage>
</organism>
<gene>
    <name evidence="1" type="ORF">GCM10007877_20820</name>
</gene>
<protein>
    <submittedName>
        <fullName evidence="1">Uncharacterized protein</fullName>
    </submittedName>
</protein>
<name>A0AA37TC19_9GAMM</name>
<evidence type="ECO:0000313" key="1">
    <source>
        <dbReference type="EMBL" id="GLS26367.1"/>
    </source>
</evidence>
<dbReference type="AlphaFoldDB" id="A0AA37TC19"/>
<dbReference type="EMBL" id="BSPD01000045">
    <property type="protein sequence ID" value="GLS26367.1"/>
    <property type="molecule type" value="Genomic_DNA"/>
</dbReference>
<reference evidence="1 2" key="1">
    <citation type="journal article" date="2014" name="Int. J. Syst. Evol. Microbiol.">
        <title>Complete genome sequence of Corynebacterium casei LMG S-19264T (=DSM 44701T), isolated from a smear-ripened cheese.</title>
        <authorList>
            <consortium name="US DOE Joint Genome Institute (JGI-PGF)"/>
            <person name="Walter F."/>
            <person name="Albersmeier A."/>
            <person name="Kalinowski J."/>
            <person name="Ruckert C."/>
        </authorList>
    </citation>
    <scope>NUCLEOTIDE SEQUENCE [LARGE SCALE GENOMIC DNA]</scope>
    <source>
        <strain evidence="1 2">NBRC 110095</strain>
    </source>
</reference>
<dbReference type="Proteomes" id="UP001156870">
    <property type="component" value="Unassembled WGS sequence"/>
</dbReference>
<proteinExistence type="predicted"/>
<sequence>MFIFACFLVRKKGVLKISSNDDGLGMSQKNNKDNRVSTHMAGRCWRCVWSVFGILLLLVSPWLYADESKPTLTTPPALESSSSEREENRIKFQQFYEKRFSDVDVVEQVLVREAKELVDVSLSRSGVYASSGTNYHLFPELIWKGNQEQHFWLEVPYTSCDKSLVKNSRYVIFASYNSSNALVVENCQDILTMGQAAQLFSGIVVSSEESNSDTVNSDNTPVVN</sequence>
<evidence type="ECO:0000313" key="2">
    <source>
        <dbReference type="Proteomes" id="UP001156870"/>
    </source>
</evidence>
<comment type="caution">
    <text evidence="1">The sequence shown here is derived from an EMBL/GenBank/DDBJ whole genome shotgun (WGS) entry which is preliminary data.</text>
</comment>